<evidence type="ECO:0000313" key="3">
    <source>
        <dbReference type="Proteomes" id="UP001291623"/>
    </source>
</evidence>
<dbReference type="EMBL" id="JAVYJV010000017">
    <property type="protein sequence ID" value="KAK4348938.1"/>
    <property type="molecule type" value="Genomic_DNA"/>
</dbReference>
<dbReference type="GO" id="GO:0000724">
    <property type="term" value="P:double-strand break repair via homologous recombination"/>
    <property type="evidence" value="ECO:0007669"/>
    <property type="project" value="TreeGrafter"/>
</dbReference>
<sequence>MLTLPEWRSINLTVKFFSTKYKMHSAGCPSLPEHMRVQVCVLDELPCYTGIDRDEYTTNDWDNGEEYEGSSETITDGRSTDSNSSFSNQDSTEENVDEHIDWREELDEHAEKNSSPSREDPEQSYIIIDSPVRTFASIQSGCFDIADNIDRYELDDEFGGKLGQQANRPCSTKTDAYHDPLPTKNACLSSEVEVIDLFTPPCYKVGADNKKRRLSTTCPEIIDLTDTYLCLMY</sequence>
<dbReference type="PANTHER" id="PTHR20208:SF10">
    <property type="entry name" value="STRUCTURE-SPECIFIC ENDONUCLEASE SUBUNIT SLX1"/>
    <property type="match status" value="1"/>
</dbReference>
<dbReference type="GO" id="GO:0008821">
    <property type="term" value="F:crossover junction DNA endonuclease activity"/>
    <property type="evidence" value="ECO:0007669"/>
    <property type="project" value="TreeGrafter"/>
</dbReference>
<protein>
    <submittedName>
        <fullName evidence="2">Uncharacterized protein</fullName>
    </submittedName>
</protein>
<organism evidence="2 3">
    <name type="scientific">Anisodus tanguticus</name>
    <dbReference type="NCBI Taxonomy" id="243964"/>
    <lineage>
        <taxon>Eukaryota</taxon>
        <taxon>Viridiplantae</taxon>
        <taxon>Streptophyta</taxon>
        <taxon>Embryophyta</taxon>
        <taxon>Tracheophyta</taxon>
        <taxon>Spermatophyta</taxon>
        <taxon>Magnoliopsida</taxon>
        <taxon>eudicotyledons</taxon>
        <taxon>Gunneridae</taxon>
        <taxon>Pentapetalae</taxon>
        <taxon>asterids</taxon>
        <taxon>lamiids</taxon>
        <taxon>Solanales</taxon>
        <taxon>Solanaceae</taxon>
        <taxon>Solanoideae</taxon>
        <taxon>Hyoscyameae</taxon>
        <taxon>Anisodus</taxon>
    </lineage>
</organism>
<feature type="compositionally biased region" description="Polar residues" evidence="1">
    <location>
        <begin position="70"/>
        <end position="90"/>
    </location>
</feature>
<reference evidence="2" key="1">
    <citation type="submission" date="2023-12" db="EMBL/GenBank/DDBJ databases">
        <title>Genome assembly of Anisodus tanguticus.</title>
        <authorList>
            <person name="Wang Y.-J."/>
        </authorList>
    </citation>
    <scope>NUCLEOTIDE SEQUENCE</scope>
    <source>
        <strain evidence="2">KB-2021</strain>
        <tissue evidence="2">Leaf</tissue>
    </source>
</reference>
<evidence type="ECO:0000313" key="2">
    <source>
        <dbReference type="EMBL" id="KAK4348938.1"/>
    </source>
</evidence>
<proteinExistence type="predicted"/>
<dbReference type="InterPro" id="IPR050381">
    <property type="entry name" value="SLX1_endonuclease"/>
</dbReference>
<name>A0AAE1UXQ5_9SOLA</name>
<evidence type="ECO:0000256" key="1">
    <source>
        <dbReference type="SAM" id="MobiDB-lite"/>
    </source>
</evidence>
<dbReference type="Proteomes" id="UP001291623">
    <property type="component" value="Unassembled WGS sequence"/>
</dbReference>
<keyword evidence="3" id="KW-1185">Reference proteome</keyword>
<dbReference type="GO" id="GO:0033557">
    <property type="term" value="C:Slx1-Slx4 complex"/>
    <property type="evidence" value="ECO:0007669"/>
    <property type="project" value="TreeGrafter"/>
</dbReference>
<dbReference type="AlphaFoldDB" id="A0AAE1UXQ5"/>
<accession>A0AAE1UXQ5</accession>
<feature type="region of interest" description="Disordered" evidence="1">
    <location>
        <begin position="53"/>
        <end position="97"/>
    </location>
</feature>
<gene>
    <name evidence="2" type="ORF">RND71_031693</name>
</gene>
<dbReference type="GO" id="GO:0017108">
    <property type="term" value="F:5'-flap endonuclease activity"/>
    <property type="evidence" value="ECO:0007669"/>
    <property type="project" value="TreeGrafter"/>
</dbReference>
<dbReference type="PANTHER" id="PTHR20208">
    <property type="entry name" value="STRUCTURE-SPECIFIC ENDONUCLEASE SUBUNIT SLX1"/>
    <property type="match status" value="1"/>
</dbReference>
<comment type="caution">
    <text evidence="2">The sequence shown here is derived from an EMBL/GenBank/DDBJ whole genome shotgun (WGS) entry which is preliminary data.</text>
</comment>